<dbReference type="SMART" id="SM00530">
    <property type="entry name" value="HTH_XRE"/>
    <property type="match status" value="1"/>
</dbReference>
<feature type="domain" description="OmpR/PhoB-type" evidence="8">
    <location>
        <begin position="79"/>
        <end position="184"/>
    </location>
</feature>
<feature type="repeat" description="TPR" evidence="5">
    <location>
        <begin position="921"/>
        <end position="954"/>
    </location>
</feature>
<protein>
    <submittedName>
        <fullName evidence="9">Tetratricopeptide repeat protein</fullName>
    </submittedName>
</protein>
<comment type="caution">
    <text evidence="9">The sequence shown here is derived from an EMBL/GenBank/DDBJ whole genome shotgun (WGS) entry which is preliminary data.</text>
</comment>
<accession>A0A934QMT2</accession>
<dbReference type="SUPFAM" id="SSF46894">
    <property type="entry name" value="C-terminal effector domain of the bipartite response regulators"/>
    <property type="match status" value="1"/>
</dbReference>
<evidence type="ECO:0000256" key="6">
    <source>
        <dbReference type="PROSITE-ProRule" id="PRU01091"/>
    </source>
</evidence>
<dbReference type="SMART" id="SM00862">
    <property type="entry name" value="Trans_reg_C"/>
    <property type="match status" value="1"/>
</dbReference>
<dbReference type="GO" id="GO:0003677">
    <property type="term" value="F:DNA binding"/>
    <property type="evidence" value="ECO:0007669"/>
    <property type="project" value="UniProtKB-UniRule"/>
</dbReference>
<evidence type="ECO:0000256" key="5">
    <source>
        <dbReference type="PROSITE-ProRule" id="PRU00339"/>
    </source>
</evidence>
<dbReference type="GO" id="GO:0043531">
    <property type="term" value="F:ADP binding"/>
    <property type="evidence" value="ECO:0007669"/>
    <property type="project" value="InterPro"/>
</dbReference>
<dbReference type="PROSITE" id="PS50943">
    <property type="entry name" value="HTH_CROC1"/>
    <property type="match status" value="1"/>
</dbReference>
<dbReference type="InterPro" id="IPR011990">
    <property type="entry name" value="TPR-like_helical_dom_sf"/>
</dbReference>
<dbReference type="Proteomes" id="UP000635245">
    <property type="component" value="Unassembled WGS sequence"/>
</dbReference>
<dbReference type="Gene3D" id="1.10.260.40">
    <property type="entry name" value="lambda repressor-like DNA-binding domains"/>
    <property type="match status" value="1"/>
</dbReference>
<feature type="domain" description="HTH cro/C1-type" evidence="7">
    <location>
        <begin position="16"/>
        <end position="71"/>
    </location>
</feature>
<keyword evidence="3 6" id="KW-0238">DNA-binding</keyword>
<evidence type="ECO:0000256" key="1">
    <source>
        <dbReference type="ARBA" id="ARBA00005820"/>
    </source>
</evidence>
<evidence type="ECO:0000313" key="9">
    <source>
        <dbReference type="EMBL" id="MBK1783456.1"/>
    </source>
</evidence>
<dbReference type="CDD" id="cd00093">
    <property type="entry name" value="HTH_XRE"/>
    <property type="match status" value="1"/>
</dbReference>
<feature type="DNA-binding region" description="OmpR/PhoB-type" evidence="6">
    <location>
        <begin position="79"/>
        <end position="184"/>
    </location>
</feature>
<dbReference type="InterPro" id="IPR036388">
    <property type="entry name" value="WH-like_DNA-bd_sf"/>
</dbReference>
<dbReference type="SMART" id="SM01043">
    <property type="entry name" value="BTAD"/>
    <property type="match status" value="1"/>
</dbReference>
<evidence type="ECO:0000259" key="7">
    <source>
        <dbReference type="PROSITE" id="PS50943"/>
    </source>
</evidence>
<dbReference type="InterPro" id="IPR001867">
    <property type="entry name" value="OmpR/PhoB-type_DNA-bd"/>
</dbReference>
<dbReference type="CDD" id="cd15831">
    <property type="entry name" value="BTAD"/>
    <property type="match status" value="1"/>
</dbReference>
<evidence type="ECO:0000256" key="2">
    <source>
        <dbReference type="ARBA" id="ARBA00023015"/>
    </source>
</evidence>
<evidence type="ECO:0000256" key="3">
    <source>
        <dbReference type="ARBA" id="ARBA00023125"/>
    </source>
</evidence>
<keyword evidence="2" id="KW-0805">Transcription regulation</keyword>
<dbReference type="InterPro" id="IPR001387">
    <property type="entry name" value="Cro/C1-type_HTH"/>
</dbReference>
<dbReference type="SUPFAM" id="SSF52540">
    <property type="entry name" value="P-loop containing nucleoside triphosphate hydrolases"/>
    <property type="match status" value="1"/>
</dbReference>
<dbReference type="GO" id="GO:0000160">
    <property type="term" value="P:phosphorelay signal transduction system"/>
    <property type="evidence" value="ECO:0007669"/>
    <property type="project" value="InterPro"/>
</dbReference>
<proteinExistence type="inferred from homology"/>
<feature type="repeat" description="TPR" evidence="5">
    <location>
        <begin position="881"/>
        <end position="914"/>
    </location>
</feature>
<keyword evidence="4" id="KW-0804">Transcription</keyword>
<dbReference type="RefSeq" id="WP_200314783.1">
    <property type="nucleotide sequence ID" value="NZ_JAENJH010000001.1"/>
</dbReference>
<dbReference type="InterPro" id="IPR016032">
    <property type="entry name" value="Sig_transdc_resp-reg_C-effctor"/>
</dbReference>
<dbReference type="PRINTS" id="PR00364">
    <property type="entry name" value="DISEASERSIST"/>
</dbReference>
<dbReference type="Gene3D" id="1.25.40.10">
    <property type="entry name" value="Tetratricopeptide repeat domain"/>
    <property type="match status" value="2"/>
</dbReference>
<dbReference type="Pfam" id="PF03704">
    <property type="entry name" value="BTAD"/>
    <property type="match status" value="1"/>
</dbReference>
<dbReference type="InterPro" id="IPR019734">
    <property type="entry name" value="TPR_rpt"/>
</dbReference>
<dbReference type="PROSITE" id="PS51755">
    <property type="entry name" value="OMPR_PHOB"/>
    <property type="match status" value="1"/>
</dbReference>
<dbReference type="InterPro" id="IPR027417">
    <property type="entry name" value="P-loop_NTPase"/>
</dbReference>
<dbReference type="EMBL" id="JAENJH010000001">
    <property type="protein sequence ID" value="MBK1783456.1"/>
    <property type="molecule type" value="Genomic_DNA"/>
</dbReference>
<dbReference type="Gene3D" id="3.40.50.300">
    <property type="entry name" value="P-loop containing nucleotide triphosphate hydrolases"/>
    <property type="match status" value="1"/>
</dbReference>
<dbReference type="InterPro" id="IPR010982">
    <property type="entry name" value="Lambda_DNA-bd_dom_sf"/>
</dbReference>
<feature type="repeat" description="TPR" evidence="5">
    <location>
        <begin position="961"/>
        <end position="994"/>
    </location>
</feature>
<dbReference type="AlphaFoldDB" id="A0A934QMT2"/>
<gene>
    <name evidence="9" type="ORF">JHE00_03890</name>
</gene>
<dbReference type="Gene3D" id="1.10.10.10">
    <property type="entry name" value="Winged helix-like DNA-binding domain superfamily/Winged helix DNA-binding domain"/>
    <property type="match status" value="2"/>
</dbReference>
<reference evidence="9" key="1">
    <citation type="submission" date="2020-12" db="EMBL/GenBank/DDBJ databases">
        <title>Prauserella sp. ASG 168, a novel actinomycete isolated from cave rock.</title>
        <authorList>
            <person name="Suriyachadkun C."/>
        </authorList>
    </citation>
    <scope>NUCLEOTIDE SEQUENCE</scope>
    <source>
        <strain evidence="9">ASG 168</strain>
    </source>
</reference>
<dbReference type="Pfam" id="PF13560">
    <property type="entry name" value="HTH_31"/>
    <property type="match status" value="1"/>
</dbReference>
<evidence type="ECO:0000259" key="8">
    <source>
        <dbReference type="PROSITE" id="PS51755"/>
    </source>
</evidence>
<dbReference type="InterPro" id="IPR051677">
    <property type="entry name" value="AfsR-DnrI-RedD_regulator"/>
</dbReference>
<dbReference type="PANTHER" id="PTHR35807:SF1">
    <property type="entry name" value="TRANSCRIPTIONAL REGULATOR REDD"/>
    <property type="match status" value="1"/>
</dbReference>
<evidence type="ECO:0000313" key="10">
    <source>
        <dbReference type="Proteomes" id="UP000635245"/>
    </source>
</evidence>
<sequence length="1020" mass="110824">MNATSGRQGRRLDQSIRDFRARSGLTQQQAADLAGMSVAWLRDLEQGRVARPRLATLRRLALALGLTHEETADLELLVQQSETPGYDLWLRVLGPLSVRVDDRDVDLGSVRQRLLLGMLALSPNAPVSRDELMEVVWEGKPPPTAVELLQTNVSRLRRRLASRQGDAQAGRVLTATQLGYQLTVTHQQLDVLRFRQLAEEGKLAWQRGDLAGACAALGQAAELWDGDPLGDLPVLHVHPAAVALGAERNSVVLDYAKVSAEAGRHGDAVAALREVVESDPLHEAAHAALMIALAGSGQQAAALSVFSELRRHLADELGVVPGAELAEAHQRVLRQEVDRPAPVGTVTRAHRQLPRDIAEFTGRAAELRTLHGNLTGAGEAGTATAITSIVGMAGVGKTRLAVRLAHRLLSEGKYGDQQLYVDLNGHADQPAADPATVLASFLHLLGVSGDQIPAETDARAALYRDRLHDKKVLVLLDNAASEDQVLPLLPAGPTHLVLVTSRRALALDGAQLLPLDVLTPADGRSLLARVIGERRVAGEEAAAHKVIDLCGRLPLAVALMAHRLQARPTWSIGDLASRLRAAEDRTSELAAGTRRVRAAFDLSYLALSPESQRVFRLLGLHPGDDFTAWSVAALAGVAHAVAQRVLDHLADENLVSAVAGDRYRLHDLLRDYARDLVAQDAPEHRGEAISRLLEWCLHASAAARRVLVRSDEVPLDGIPAPAAVPSFDGTDATLFWLETEHATLVAAIDVAIEHELWGVAWRQSLVLRAYLERRSDWTIWIAIAHKGLLAARNDGDRFGEAWALSDLGIAYGQRGNPDESVGHLRQSLEISRELDDPDCLLRSLNNLGAAVAMRGDLQASIGLLREAREIDLTRGNGFLGARVLNNLGHVHELLGEYTEALGFFGQALERMNEIDDPRNCASTLHSFGESLIKLGRFDDAERALNQALDIDRRHRSRSGQAENLEALGDLYREIGRIPRALECYREAIVILEDLRHPHVEDVRKVLDAAERELGADAAPA</sequence>
<evidence type="ECO:0000256" key="4">
    <source>
        <dbReference type="ARBA" id="ARBA00023163"/>
    </source>
</evidence>
<keyword evidence="5" id="KW-0802">TPR repeat</keyword>
<dbReference type="PANTHER" id="PTHR35807">
    <property type="entry name" value="TRANSCRIPTIONAL REGULATOR REDD-RELATED"/>
    <property type="match status" value="1"/>
</dbReference>
<organism evidence="9 10">
    <name type="scientific">Prauserella cavernicola</name>
    <dbReference type="NCBI Taxonomy" id="2800127"/>
    <lineage>
        <taxon>Bacteria</taxon>
        <taxon>Bacillati</taxon>
        <taxon>Actinomycetota</taxon>
        <taxon>Actinomycetes</taxon>
        <taxon>Pseudonocardiales</taxon>
        <taxon>Pseudonocardiaceae</taxon>
        <taxon>Prauserella</taxon>
    </lineage>
</organism>
<dbReference type="Pfam" id="PF13424">
    <property type="entry name" value="TPR_12"/>
    <property type="match status" value="2"/>
</dbReference>
<dbReference type="GO" id="GO:0006355">
    <property type="term" value="P:regulation of DNA-templated transcription"/>
    <property type="evidence" value="ECO:0007669"/>
    <property type="project" value="InterPro"/>
</dbReference>
<dbReference type="SUPFAM" id="SSF47413">
    <property type="entry name" value="lambda repressor-like DNA-binding domains"/>
    <property type="match status" value="1"/>
</dbReference>
<name>A0A934QMT2_9PSEU</name>
<dbReference type="SMART" id="SM00028">
    <property type="entry name" value="TPR"/>
    <property type="match status" value="6"/>
</dbReference>
<dbReference type="SUPFAM" id="SSF48452">
    <property type="entry name" value="TPR-like"/>
    <property type="match status" value="2"/>
</dbReference>
<comment type="similarity">
    <text evidence="1">Belongs to the AfsR/DnrI/RedD regulatory family.</text>
</comment>
<keyword evidence="10" id="KW-1185">Reference proteome</keyword>
<dbReference type="PROSITE" id="PS50005">
    <property type="entry name" value="TPR"/>
    <property type="match status" value="3"/>
</dbReference>
<dbReference type="Pfam" id="PF00486">
    <property type="entry name" value="Trans_reg_C"/>
    <property type="match status" value="1"/>
</dbReference>
<dbReference type="InterPro" id="IPR005158">
    <property type="entry name" value="BTAD"/>
</dbReference>